<evidence type="ECO:0000313" key="1">
    <source>
        <dbReference type="EMBL" id="KAH7934489.1"/>
    </source>
</evidence>
<reference evidence="1" key="2">
    <citation type="submission" date="2021-09" db="EMBL/GenBank/DDBJ databases">
        <authorList>
            <person name="Jia N."/>
            <person name="Wang J."/>
            <person name="Shi W."/>
            <person name="Du L."/>
            <person name="Sun Y."/>
            <person name="Zhan W."/>
            <person name="Jiang J."/>
            <person name="Wang Q."/>
            <person name="Zhang B."/>
            <person name="Ji P."/>
            <person name="Sakyi L.B."/>
            <person name="Cui X."/>
            <person name="Yuan T."/>
            <person name="Jiang B."/>
            <person name="Yang W."/>
            <person name="Lam T.T.-Y."/>
            <person name="Chang Q."/>
            <person name="Ding S."/>
            <person name="Wang X."/>
            <person name="Zhu J."/>
            <person name="Ruan X."/>
            <person name="Zhao L."/>
            <person name="Wei J."/>
            <person name="Que T."/>
            <person name="Du C."/>
            <person name="Cheng J."/>
            <person name="Dai P."/>
            <person name="Han X."/>
            <person name="Huang E."/>
            <person name="Gao Y."/>
            <person name="Liu J."/>
            <person name="Shao H."/>
            <person name="Ye R."/>
            <person name="Li L."/>
            <person name="Wei W."/>
            <person name="Wang X."/>
            <person name="Wang C."/>
            <person name="Huo Q."/>
            <person name="Li W."/>
            <person name="Guo W."/>
            <person name="Chen H."/>
            <person name="Chen S."/>
            <person name="Zhou L."/>
            <person name="Zhou L."/>
            <person name="Ni X."/>
            <person name="Tian J."/>
            <person name="Zhou Y."/>
            <person name="Sheng Y."/>
            <person name="Liu T."/>
            <person name="Pan Y."/>
            <person name="Xia L."/>
            <person name="Li J."/>
            <person name="Zhao F."/>
            <person name="Cao W."/>
        </authorList>
    </citation>
    <scope>NUCLEOTIDE SEQUENCE</scope>
    <source>
        <strain evidence="1">Rmic-2018</strain>
        <tissue evidence="1">Larvae</tissue>
    </source>
</reference>
<dbReference type="AlphaFoldDB" id="A0A9J6CVG9"/>
<organism evidence="1 2">
    <name type="scientific">Rhipicephalus microplus</name>
    <name type="common">Cattle tick</name>
    <name type="synonym">Boophilus microplus</name>
    <dbReference type="NCBI Taxonomy" id="6941"/>
    <lineage>
        <taxon>Eukaryota</taxon>
        <taxon>Metazoa</taxon>
        <taxon>Ecdysozoa</taxon>
        <taxon>Arthropoda</taxon>
        <taxon>Chelicerata</taxon>
        <taxon>Arachnida</taxon>
        <taxon>Acari</taxon>
        <taxon>Parasitiformes</taxon>
        <taxon>Ixodida</taxon>
        <taxon>Ixodoidea</taxon>
        <taxon>Ixodidae</taxon>
        <taxon>Rhipicephalinae</taxon>
        <taxon>Rhipicephalus</taxon>
        <taxon>Boophilus</taxon>
    </lineage>
</organism>
<protein>
    <submittedName>
        <fullName evidence="1">Uncharacterized protein</fullName>
    </submittedName>
</protein>
<reference evidence="1" key="1">
    <citation type="journal article" date="2020" name="Cell">
        <title>Large-Scale Comparative Analyses of Tick Genomes Elucidate Their Genetic Diversity and Vector Capacities.</title>
        <authorList>
            <consortium name="Tick Genome and Microbiome Consortium (TIGMIC)"/>
            <person name="Jia N."/>
            <person name="Wang J."/>
            <person name="Shi W."/>
            <person name="Du L."/>
            <person name="Sun Y."/>
            <person name="Zhan W."/>
            <person name="Jiang J.F."/>
            <person name="Wang Q."/>
            <person name="Zhang B."/>
            <person name="Ji P."/>
            <person name="Bell-Sakyi L."/>
            <person name="Cui X.M."/>
            <person name="Yuan T.T."/>
            <person name="Jiang B.G."/>
            <person name="Yang W.F."/>
            <person name="Lam T.T."/>
            <person name="Chang Q.C."/>
            <person name="Ding S.J."/>
            <person name="Wang X.J."/>
            <person name="Zhu J.G."/>
            <person name="Ruan X.D."/>
            <person name="Zhao L."/>
            <person name="Wei J.T."/>
            <person name="Ye R.Z."/>
            <person name="Que T.C."/>
            <person name="Du C.H."/>
            <person name="Zhou Y.H."/>
            <person name="Cheng J.X."/>
            <person name="Dai P.F."/>
            <person name="Guo W.B."/>
            <person name="Han X.H."/>
            <person name="Huang E.J."/>
            <person name="Li L.F."/>
            <person name="Wei W."/>
            <person name="Gao Y.C."/>
            <person name="Liu J.Z."/>
            <person name="Shao H.Z."/>
            <person name="Wang X."/>
            <person name="Wang C.C."/>
            <person name="Yang T.C."/>
            <person name="Huo Q.B."/>
            <person name="Li W."/>
            <person name="Chen H.Y."/>
            <person name="Chen S.E."/>
            <person name="Zhou L.G."/>
            <person name="Ni X.B."/>
            <person name="Tian J.H."/>
            <person name="Sheng Y."/>
            <person name="Liu T."/>
            <person name="Pan Y.S."/>
            <person name="Xia L.Y."/>
            <person name="Li J."/>
            <person name="Zhao F."/>
            <person name="Cao W.C."/>
        </authorList>
    </citation>
    <scope>NUCLEOTIDE SEQUENCE</scope>
    <source>
        <strain evidence="1">Rmic-2018</strain>
    </source>
</reference>
<comment type="caution">
    <text evidence="1">The sequence shown here is derived from an EMBL/GenBank/DDBJ whole genome shotgun (WGS) entry which is preliminary data.</text>
</comment>
<keyword evidence="2" id="KW-1185">Reference proteome</keyword>
<accession>A0A9J6CVG9</accession>
<name>A0A9J6CVG9_RHIMP</name>
<dbReference type="Proteomes" id="UP000821866">
    <property type="component" value="Unassembled WGS sequence"/>
</dbReference>
<sequence>MSCPVMRNNCDILPPMRKGLSCVPQQAADSLEVPPSPVEVKVYHYIHLPRLPTHDEKIILRPQGELCLDRWTHSELAGALWSAAGSTTNDREGIIFRLRPLQNLPIISTPQSHVVNALYMVRELRLDERVYPITTYLSAPDNS</sequence>
<proteinExistence type="predicted"/>
<dbReference type="EMBL" id="JABSTU010006382">
    <property type="protein sequence ID" value="KAH7934489.1"/>
    <property type="molecule type" value="Genomic_DNA"/>
</dbReference>
<evidence type="ECO:0000313" key="2">
    <source>
        <dbReference type="Proteomes" id="UP000821866"/>
    </source>
</evidence>
<gene>
    <name evidence="1" type="ORF">HPB51_029148</name>
</gene>